<dbReference type="RefSeq" id="WP_066540546.1">
    <property type="nucleotide sequence ID" value="NZ_CAQHGX010000012.1"/>
</dbReference>
<keyword evidence="3" id="KW-1185">Reference proteome</keyword>
<gene>
    <name evidence="1" type="ORF">ADH66_11750</name>
    <name evidence="2" type="ORF">I5Q82_02065</name>
</gene>
<proteinExistence type="predicted"/>
<reference evidence="2 4" key="3">
    <citation type="submission" date="2020-11" db="EMBL/GenBank/DDBJ databases">
        <title>Closed and high quality bacterial genomes of the OMM12 community.</title>
        <authorList>
            <person name="Marbouty M."/>
            <person name="Lamy-Besnier Q."/>
            <person name="Debarbieux L."/>
            <person name="Koszul R."/>
        </authorList>
    </citation>
    <scope>NUCLEOTIDE SEQUENCE [LARGE SCALE GENOMIC DNA]</scope>
    <source>
        <strain evidence="2 4">KB18</strain>
    </source>
</reference>
<dbReference type="AlphaFoldDB" id="A0A1Z2XSA7"/>
<dbReference type="EMBL" id="CP065321">
    <property type="protein sequence ID" value="QQR30540.1"/>
    <property type="molecule type" value="Genomic_DNA"/>
</dbReference>
<evidence type="ECO:0000313" key="2">
    <source>
        <dbReference type="EMBL" id="QQR30540.1"/>
    </source>
</evidence>
<organism evidence="2 4">
    <name type="scientific">Acutalibacter muris</name>
    <dbReference type="NCBI Taxonomy" id="1796620"/>
    <lineage>
        <taxon>Bacteria</taxon>
        <taxon>Bacillati</taxon>
        <taxon>Bacillota</taxon>
        <taxon>Clostridia</taxon>
        <taxon>Eubacteriales</taxon>
        <taxon>Acutalibacteraceae</taxon>
        <taxon>Acutalibacter</taxon>
    </lineage>
</organism>
<reference evidence="3" key="2">
    <citation type="submission" date="2017-05" db="EMBL/GenBank/DDBJ databases">
        <title>Improved OligoMM genomes.</title>
        <authorList>
            <person name="Garzetti D."/>
        </authorList>
    </citation>
    <scope>NUCLEOTIDE SEQUENCE [LARGE SCALE GENOMIC DNA]</scope>
    <source>
        <strain evidence="3">KB18</strain>
    </source>
</reference>
<sequence length="195" mass="22967">MNQCEILDIFRDETICQYLDVISQIHMLTKHYLLIAEELSEEGVAFLQPLKEHRDAYDHLMRVFYLPTRFSSSDSDISGGFNCKDYITKNVEKAVGHEYRAFFDTADWLTFICRRAIRKELSMRSVRQAYIDNYGDKKFQLVRDKINNVPFEIAKYRTEKDIGKGSSPLTDVQSYKNTIDMLLEIYQQVMEITFI</sequence>
<reference evidence="1" key="1">
    <citation type="journal article" date="2017" name="Genome Announc.">
        <title>High-Quality Whole-Genome Sequences of the Oligo-Mouse-Microbiota Bacterial Community.</title>
        <authorList>
            <person name="Garzetti D."/>
            <person name="Brugiroux S."/>
            <person name="Bunk B."/>
            <person name="Pukall R."/>
            <person name="McCoy K.D."/>
            <person name="Macpherson A.J."/>
            <person name="Stecher B."/>
        </authorList>
    </citation>
    <scope>NUCLEOTIDE SEQUENCE</scope>
    <source>
        <strain evidence="1">KB18</strain>
    </source>
</reference>
<evidence type="ECO:0008006" key="5">
    <source>
        <dbReference type="Google" id="ProtNLM"/>
    </source>
</evidence>
<dbReference type="Proteomes" id="UP000596035">
    <property type="component" value="Chromosome"/>
</dbReference>
<evidence type="ECO:0000313" key="3">
    <source>
        <dbReference type="Proteomes" id="UP000196710"/>
    </source>
</evidence>
<dbReference type="Proteomes" id="UP000196710">
    <property type="component" value="Chromosome"/>
</dbReference>
<dbReference type="EMBL" id="CP021422">
    <property type="protein sequence ID" value="ASB41269.1"/>
    <property type="molecule type" value="Genomic_DNA"/>
</dbReference>
<dbReference type="KEGG" id="amur:ADH66_11750"/>
<evidence type="ECO:0000313" key="1">
    <source>
        <dbReference type="EMBL" id="ASB41269.1"/>
    </source>
</evidence>
<protein>
    <recommendedName>
        <fullName evidence="5">Cthe-2314-like HEPN domain-containing protein</fullName>
    </recommendedName>
</protein>
<accession>A0A1Z2XSA7</accession>
<evidence type="ECO:0000313" key="4">
    <source>
        <dbReference type="Proteomes" id="UP000596035"/>
    </source>
</evidence>
<name>A0A1Z2XSA7_9FIRM</name>